<dbReference type="GO" id="GO:0009252">
    <property type="term" value="P:peptidoglycan biosynthetic process"/>
    <property type="evidence" value="ECO:0007669"/>
    <property type="project" value="UniProtKB-UniPathway"/>
</dbReference>
<feature type="domain" description="Penicillin-binding protein dimerisation" evidence="16">
    <location>
        <begin position="58"/>
        <end position="293"/>
    </location>
</feature>
<evidence type="ECO:0000256" key="10">
    <source>
        <dbReference type="ARBA" id="ARBA00022989"/>
    </source>
</evidence>
<keyword evidence="10" id="KW-1133">Transmembrane helix</keyword>
<dbReference type="Gene3D" id="3.90.1310.10">
    <property type="entry name" value="Penicillin-binding protein 2a (Domain 2)"/>
    <property type="match status" value="1"/>
</dbReference>
<evidence type="ECO:0000259" key="16">
    <source>
        <dbReference type="Pfam" id="PF03717"/>
    </source>
</evidence>
<feature type="domain" description="Penicillin-binding protein transpeptidase" evidence="15">
    <location>
        <begin position="339"/>
        <end position="647"/>
    </location>
</feature>
<evidence type="ECO:0000256" key="1">
    <source>
        <dbReference type="ARBA" id="ARBA00004167"/>
    </source>
</evidence>
<reference evidence="18" key="1">
    <citation type="submission" date="2016-10" db="EMBL/GenBank/DDBJ databases">
        <authorList>
            <person name="de Groot N.N."/>
        </authorList>
    </citation>
    <scope>NUCLEOTIDE SEQUENCE [LARGE SCALE GENOMIC DNA]</scope>
    <source>
        <strain evidence="18">10nlg</strain>
    </source>
</reference>
<dbReference type="Gene3D" id="3.40.710.10">
    <property type="entry name" value="DD-peptidase/beta-lactamase superfamily"/>
    <property type="match status" value="1"/>
</dbReference>
<dbReference type="STRING" id="1464123.SAMN05444126_106111"/>
<dbReference type="GO" id="GO:0071972">
    <property type="term" value="F:peptidoglycan L,D-transpeptidase activity"/>
    <property type="evidence" value="ECO:0007669"/>
    <property type="project" value="TreeGrafter"/>
</dbReference>
<dbReference type="Pfam" id="PF03717">
    <property type="entry name" value="PBP_dimer"/>
    <property type="match status" value="1"/>
</dbReference>
<evidence type="ECO:0000259" key="15">
    <source>
        <dbReference type="Pfam" id="PF00905"/>
    </source>
</evidence>
<dbReference type="GO" id="GO:0005886">
    <property type="term" value="C:plasma membrane"/>
    <property type="evidence" value="ECO:0007669"/>
    <property type="project" value="UniProtKB-SubCell"/>
</dbReference>
<dbReference type="InterPro" id="IPR001460">
    <property type="entry name" value="PCN-bd_Tpept"/>
</dbReference>
<evidence type="ECO:0000256" key="13">
    <source>
        <dbReference type="ARBA" id="ARBA00034000"/>
    </source>
</evidence>
<dbReference type="OrthoDB" id="9770103at2"/>
<dbReference type="EMBL" id="FOGV01000006">
    <property type="protein sequence ID" value="SER81750.1"/>
    <property type="molecule type" value="Genomic_DNA"/>
</dbReference>
<evidence type="ECO:0000256" key="5">
    <source>
        <dbReference type="ARBA" id="ARBA00012448"/>
    </source>
</evidence>
<evidence type="ECO:0000256" key="14">
    <source>
        <dbReference type="SAM" id="MobiDB-lite"/>
    </source>
</evidence>
<keyword evidence="12" id="KW-0961">Cell wall biogenesis/degradation</keyword>
<evidence type="ECO:0000256" key="3">
    <source>
        <dbReference type="ARBA" id="ARBA00004752"/>
    </source>
</evidence>
<evidence type="ECO:0000313" key="17">
    <source>
        <dbReference type="EMBL" id="SER81750.1"/>
    </source>
</evidence>
<dbReference type="EC" id="3.4.16.4" evidence="5"/>
<feature type="compositionally biased region" description="Acidic residues" evidence="14">
    <location>
        <begin position="663"/>
        <end position="682"/>
    </location>
</feature>
<dbReference type="GO" id="GO:0051301">
    <property type="term" value="P:cell division"/>
    <property type="evidence" value="ECO:0007669"/>
    <property type="project" value="UniProtKB-KW"/>
</dbReference>
<evidence type="ECO:0000256" key="8">
    <source>
        <dbReference type="ARBA" id="ARBA00022960"/>
    </source>
</evidence>
<evidence type="ECO:0000256" key="6">
    <source>
        <dbReference type="ARBA" id="ARBA00022475"/>
    </source>
</evidence>
<keyword evidence="6" id="KW-1003">Cell membrane</keyword>
<keyword evidence="17" id="KW-0131">Cell cycle</keyword>
<dbReference type="InterPro" id="IPR050515">
    <property type="entry name" value="Beta-lactam/transpept"/>
</dbReference>
<comment type="subcellular location">
    <subcellularLocation>
        <location evidence="2">Cell membrane</location>
    </subcellularLocation>
    <subcellularLocation>
        <location evidence="1">Membrane</location>
        <topology evidence="1">Single-pass membrane protein</topology>
    </subcellularLocation>
</comment>
<dbReference type="UniPathway" id="UPA00219"/>
<dbReference type="SUPFAM" id="SSF56519">
    <property type="entry name" value="Penicillin binding protein dimerisation domain"/>
    <property type="match status" value="1"/>
</dbReference>
<dbReference type="AlphaFoldDB" id="A0A1H9S9S4"/>
<dbReference type="Proteomes" id="UP000199318">
    <property type="component" value="Unassembled WGS sequence"/>
</dbReference>
<dbReference type="InterPro" id="IPR036138">
    <property type="entry name" value="PBP_dimer_sf"/>
</dbReference>
<dbReference type="SUPFAM" id="SSF56601">
    <property type="entry name" value="beta-lactamase/transpeptidase-like"/>
    <property type="match status" value="1"/>
</dbReference>
<organism evidence="17 18">
    <name type="scientific">Salisediminibacterium halotolerans</name>
    <dbReference type="NCBI Taxonomy" id="517425"/>
    <lineage>
        <taxon>Bacteria</taxon>
        <taxon>Bacillati</taxon>
        <taxon>Bacillota</taxon>
        <taxon>Bacilli</taxon>
        <taxon>Bacillales</taxon>
        <taxon>Bacillaceae</taxon>
        <taxon>Salisediminibacterium</taxon>
    </lineage>
</organism>
<gene>
    <name evidence="17" type="ORF">SAMN05444126_106111</name>
</gene>
<comment type="pathway">
    <text evidence="3">Cell wall biogenesis; peptidoglycan biosynthesis.</text>
</comment>
<dbReference type="RefSeq" id="WP_093072395.1">
    <property type="nucleotide sequence ID" value="NZ_FOGV01000006.1"/>
</dbReference>
<keyword evidence="8" id="KW-0133">Cell shape</keyword>
<dbReference type="InterPro" id="IPR012338">
    <property type="entry name" value="Beta-lactam/transpept-like"/>
</dbReference>
<comment type="caution">
    <text evidence="17">The sequence shown here is derived from an EMBL/GenBank/DDBJ whole genome shotgun (WGS) entry which is preliminary data.</text>
</comment>
<keyword evidence="11" id="KW-0472">Membrane</keyword>
<keyword evidence="18" id="KW-1185">Reference proteome</keyword>
<evidence type="ECO:0000256" key="12">
    <source>
        <dbReference type="ARBA" id="ARBA00023316"/>
    </source>
</evidence>
<evidence type="ECO:0000256" key="9">
    <source>
        <dbReference type="ARBA" id="ARBA00022984"/>
    </source>
</evidence>
<feature type="compositionally biased region" description="Basic and acidic residues" evidence="14">
    <location>
        <begin position="653"/>
        <end position="662"/>
    </location>
</feature>
<feature type="region of interest" description="Disordered" evidence="14">
    <location>
        <begin position="653"/>
        <end position="682"/>
    </location>
</feature>
<keyword evidence="17" id="KW-0132">Cell division</keyword>
<accession>A0A1H9S9S4</accession>
<evidence type="ECO:0000313" key="18">
    <source>
        <dbReference type="Proteomes" id="UP000199318"/>
    </source>
</evidence>
<dbReference type="Gene3D" id="1.10.10.1230">
    <property type="entry name" value="Penicillin-binding protein, N-terminal non-catalytic domain, head sub-domain"/>
    <property type="match status" value="1"/>
</dbReference>
<dbReference type="PANTHER" id="PTHR30627:SF2">
    <property type="entry name" value="PEPTIDOGLYCAN D,D-TRANSPEPTIDASE MRDA"/>
    <property type="match status" value="1"/>
</dbReference>
<comment type="catalytic activity">
    <reaction evidence="13">
        <text>Preferential cleavage: (Ac)2-L-Lys-D-Ala-|-D-Ala. Also transpeptidation of peptidyl-alanyl moieties that are N-acyl substituents of D-alanine.</text>
        <dbReference type="EC" id="3.4.16.4"/>
    </reaction>
</comment>
<dbReference type="PANTHER" id="PTHR30627">
    <property type="entry name" value="PEPTIDOGLYCAN D,D-TRANSPEPTIDASE"/>
    <property type="match status" value="1"/>
</dbReference>
<proteinExistence type="inferred from homology"/>
<evidence type="ECO:0000256" key="11">
    <source>
        <dbReference type="ARBA" id="ARBA00023136"/>
    </source>
</evidence>
<evidence type="ECO:0000256" key="4">
    <source>
        <dbReference type="ARBA" id="ARBA00007171"/>
    </source>
</evidence>
<dbReference type="GO" id="GO:0009002">
    <property type="term" value="F:serine-type D-Ala-D-Ala carboxypeptidase activity"/>
    <property type="evidence" value="ECO:0007669"/>
    <property type="project" value="UniProtKB-EC"/>
</dbReference>
<name>A0A1H9S9S4_9BACI</name>
<comment type="similarity">
    <text evidence="4">Belongs to the transpeptidase family.</text>
</comment>
<dbReference type="GO" id="GO:0008360">
    <property type="term" value="P:regulation of cell shape"/>
    <property type="evidence" value="ECO:0007669"/>
    <property type="project" value="UniProtKB-KW"/>
</dbReference>
<protein>
    <recommendedName>
        <fullName evidence="5">serine-type D-Ala-D-Ala carboxypeptidase</fullName>
        <ecNumber evidence="5">3.4.16.4</ecNumber>
    </recommendedName>
</protein>
<keyword evidence="7" id="KW-0812">Transmembrane</keyword>
<evidence type="ECO:0000256" key="7">
    <source>
        <dbReference type="ARBA" id="ARBA00022692"/>
    </source>
</evidence>
<sequence>MADKKRMKPYVPVRLNILFFFVFLLFSALILRLGVVQIVQGEGYQEEMDEEVHVSQPIEAPRGFVYDRHGHIIVDNELLYTVTYTNHNVSQNQMLEISEQLNEYITLDTDDVGEDRYERERRDFWSIMNEDEFEEKLPMEEAEERGLEDNEVHNERLEAITDEEIAELTEEDWEVFMIWRELNSGYTDLPHKVKRGIDYEEAAQIMENIENLQGVDVIRDSTRKYPYGDTLRSVFGRVGPIPSEELESYVAQGYERNEEIGQSYLEQEYESVLRGSPGELENYMDDDGNFLRNPELDEGSRGYDLISSFDMELQQLIEESVDEILDNRSGSFIDEEDAYVVLMDPNTGDILSMYGGSSELGTFTSGYEAGSTIKGATVLLGFDQNVFEPGEGIVDRPIQPSGMEREVSSHTNMGYVDDIVALERSSNVYMSYVAMRMIGFNLETSTQWRGYEEGLETFRDYFSQFGLGVETQVDLPGEFTGFKGNITEPGNLLFHSFGQYDNYTPMQMAQYVSTIANDGKRVAPRVVSEIREPDASNQPGSVSRQLKPKVLNDLEIDDEVMDRVQEGFHRVIHGDDGTARGYFNDRDYDPAGKTGTAQVRVDGEDGNNQAFVGYAPFDEPEVAVSVLVPGASSGDEDSGIANEITEVVLDHYFDLQEDRAGPDEEDDPEIDDEDLDEDPEDA</sequence>
<dbReference type="GO" id="GO:0071555">
    <property type="term" value="P:cell wall organization"/>
    <property type="evidence" value="ECO:0007669"/>
    <property type="project" value="UniProtKB-KW"/>
</dbReference>
<dbReference type="GO" id="GO:0008658">
    <property type="term" value="F:penicillin binding"/>
    <property type="evidence" value="ECO:0007669"/>
    <property type="project" value="InterPro"/>
</dbReference>
<keyword evidence="9" id="KW-0573">Peptidoglycan synthesis</keyword>
<evidence type="ECO:0000256" key="2">
    <source>
        <dbReference type="ARBA" id="ARBA00004236"/>
    </source>
</evidence>
<dbReference type="Pfam" id="PF00905">
    <property type="entry name" value="Transpeptidase"/>
    <property type="match status" value="1"/>
</dbReference>
<dbReference type="InterPro" id="IPR005311">
    <property type="entry name" value="PBP_dimer"/>
</dbReference>